<dbReference type="AlphaFoldDB" id="A0A0A9FT82"/>
<organism evidence="1">
    <name type="scientific">Arundo donax</name>
    <name type="common">Giant reed</name>
    <name type="synonym">Donax arundinaceus</name>
    <dbReference type="NCBI Taxonomy" id="35708"/>
    <lineage>
        <taxon>Eukaryota</taxon>
        <taxon>Viridiplantae</taxon>
        <taxon>Streptophyta</taxon>
        <taxon>Embryophyta</taxon>
        <taxon>Tracheophyta</taxon>
        <taxon>Spermatophyta</taxon>
        <taxon>Magnoliopsida</taxon>
        <taxon>Liliopsida</taxon>
        <taxon>Poales</taxon>
        <taxon>Poaceae</taxon>
        <taxon>PACMAD clade</taxon>
        <taxon>Arundinoideae</taxon>
        <taxon>Arundineae</taxon>
        <taxon>Arundo</taxon>
    </lineage>
</organism>
<proteinExistence type="predicted"/>
<accession>A0A0A9FT82</accession>
<reference evidence="1" key="1">
    <citation type="submission" date="2014-09" db="EMBL/GenBank/DDBJ databases">
        <authorList>
            <person name="Magalhaes I.L.F."/>
            <person name="Oliveira U."/>
            <person name="Santos F.R."/>
            <person name="Vidigal T.H.D.A."/>
            <person name="Brescovit A.D."/>
            <person name="Santos A.J."/>
        </authorList>
    </citation>
    <scope>NUCLEOTIDE SEQUENCE</scope>
    <source>
        <tissue evidence="1">Shoot tissue taken approximately 20 cm above the soil surface</tissue>
    </source>
</reference>
<dbReference type="EMBL" id="GBRH01181841">
    <property type="protein sequence ID" value="JAE16055.1"/>
    <property type="molecule type" value="Transcribed_RNA"/>
</dbReference>
<sequence length="36" mass="3820">MGVLNPLICNPHLNSCTKDRCLQAQSQVAGHEASIA</sequence>
<protein>
    <submittedName>
        <fullName evidence="1">Uncharacterized protein</fullName>
    </submittedName>
</protein>
<evidence type="ECO:0000313" key="1">
    <source>
        <dbReference type="EMBL" id="JAE16055.1"/>
    </source>
</evidence>
<reference evidence="1" key="2">
    <citation type="journal article" date="2015" name="Data Brief">
        <title>Shoot transcriptome of the giant reed, Arundo donax.</title>
        <authorList>
            <person name="Barrero R.A."/>
            <person name="Guerrero F.D."/>
            <person name="Moolhuijzen P."/>
            <person name="Goolsby J.A."/>
            <person name="Tidwell J."/>
            <person name="Bellgard S.E."/>
            <person name="Bellgard M.I."/>
        </authorList>
    </citation>
    <scope>NUCLEOTIDE SEQUENCE</scope>
    <source>
        <tissue evidence="1">Shoot tissue taken approximately 20 cm above the soil surface</tissue>
    </source>
</reference>
<name>A0A0A9FT82_ARUDO</name>